<dbReference type="EMBL" id="GGMS01005362">
    <property type="protein sequence ID" value="MBY74565.1"/>
    <property type="molecule type" value="Transcribed_RNA"/>
</dbReference>
<evidence type="ECO:0000256" key="6">
    <source>
        <dbReference type="ARBA" id="ARBA00023242"/>
    </source>
</evidence>
<name>A0A2S2QA13_9HEMI</name>
<dbReference type="GO" id="GO:0006260">
    <property type="term" value="P:DNA replication"/>
    <property type="evidence" value="ECO:0007669"/>
    <property type="project" value="UniProtKB-KW"/>
</dbReference>
<reference evidence="10" key="1">
    <citation type="submission" date="2018-04" db="EMBL/GenBank/DDBJ databases">
        <title>Transcriptome assembly of Sipha flava.</title>
        <authorList>
            <person name="Scully E.D."/>
            <person name="Geib S.M."/>
            <person name="Palmer N.A."/>
            <person name="Koch K."/>
            <person name="Bradshaw J."/>
            <person name="Heng-Moss T."/>
            <person name="Sarath G."/>
        </authorList>
    </citation>
    <scope>NUCLEOTIDE SEQUENCE</scope>
</reference>
<feature type="region of interest" description="Disordered" evidence="7">
    <location>
        <begin position="443"/>
        <end position="498"/>
    </location>
</feature>
<dbReference type="PANTHER" id="PTHR15272">
    <property type="entry name" value="CHROMATIN ASSEMBLY FACTOR 1 SUBUNIT A CAF-1 SUBUNIT A"/>
    <property type="match status" value="1"/>
</dbReference>
<evidence type="ECO:0000313" key="10">
    <source>
        <dbReference type="EMBL" id="MBY74565.1"/>
    </source>
</evidence>
<dbReference type="InterPro" id="IPR021644">
    <property type="entry name" value="CAF-1_p150_acidic"/>
</dbReference>
<feature type="compositionally biased region" description="Basic and acidic residues" evidence="7">
    <location>
        <begin position="160"/>
        <end position="250"/>
    </location>
</feature>
<evidence type="ECO:0000259" key="8">
    <source>
        <dbReference type="Pfam" id="PF11600"/>
    </source>
</evidence>
<gene>
    <name evidence="10" type="primary">chaf1a-b</name>
    <name evidence="12" type="synonym">LOC112682534</name>
    <name evidence="10" type="ORF">g.160904</name>
</gene>
<dbReference type="Pfam" id="PF12253">
    <property type="entry name" value="CAF1A_dimeriz"/>
    <property type="match status" value="1"/>
</dbReference>
<evidence type="ECO:0000259" key="9">
    <source>
        <dbReference type="Pfam" id="PF12253"/>
    </source>
</evidence>
<evidence type="ECO:0000256" key="1">
    <source>
        <dbReference type="ARBA" id="ARBA00004123"/>
    </source>
</evidence>
<evidence type="ECO:0000256" key="3">
    <source>
        <dbReference type="ARBA" id="ARBA00022763"/>
    </source>
</evidence>
<feature type="compositionally biased region" description="Acidic residues" evidence="7">
    <location>
        <begin position="460"/>
        <end position="472"/>
    </location>
</feature>
<keyword evidence="2" id="KW-0235">DNA replication</keyword>
<feature type="compositionally biased region" description="Polar residues" evidence="7">
    <location>
        <begin position="145"/>
        <end position="155"/>
    </location>
</feature>
<dbReference type="GO" id="GO:0033186">
    <property type="term" value="C:CAF-1 complex"/>
    <property type="evidence" value="ECO:0007669"/>
    <property type="project" value="TreeGrafter"/>
</dbReference>
<comment type="subcellular location">
    <subcellularLocation>
        <location evidence="1">Nucleus</location>
    </subcellularLocation>
</comment>
<keyword evidence="5" id="KW-0234">DNA repair</keyword>
<evidence type="ECO:0000256" key="7">
    <source>
        <dbReference type="SAM" id="MobiDB-lite"/>
    </source>
</evidence>
<evidence type="ECO:0000313" key="12">
    <source>
        <dbReference type="RefSeq" id="XP_025408950.1"/>
    </source>
</evidence>
<dbReference type="Proteomes" id="UP000694846">
    <property type="component" value="Unplaced"/>
</dbReference>
<feature type="region of interest" description="Disordered" evidence="7">
    <location>
        <begin position="26"/>
        <end position="54"/>
    </location>
</feature>
<dbReference type="GO" id="GO:0006281">
    <property type="term" value="P:DNA repair"/>
    <property type="evidence" value="ECO:0007669"/>
    <property type="project" value="UniProtKB-KW"/>
</dbReference>
<feature type="domain" description="Chromatin assembly factor 1 p150 subunit acidic region" evidence="8">
    <location>
        <begin position="161"/>
        <end position="310"/>
    </location>
</feature>
<feature type="domain" description="Chromatin assembly factor 1 subunit A dimerization" evidence="9">
    <location>
        <begin position="400"/>
        <end position="469"/>
    </location>
</feature>
<dbReference type="PANTHER" id="PTHR15272:SF0">
    <property type="entry name" value="CHROMATIN ASSEMBLY FACTOR 1 SUBUNIT A"/>
    <property type="match status" value="1"/>
</dbReference>
<feature type="region of interest" description="Disordered" evidence="7">
    <location>
        <begin position="68"/>
        <end position="250"/>
    </location>
</feature>
<dbReference type="OrthoDB" id="79480at2759"/>
<protein>
    <submittedName>
        <fullName evidence="10 12">Chromatin assembly factor 1 subunit A-B</fullName>
    </submittedName>
</protein>
<dbReference type="GO" id="GO:0005634">
    <property type="term" value="C:nucleus"/>
    <property type="evidence" value="ECO:0007669"/>
    <property type="project" value="UniProtKB-SubCell"/>
</dbReference>
<dbReference type="InterPro" id="IPR022043">
    <property type="entry name" value="CAF1A_DD"/>
</dbReference>
<evidence type="ECO:0000313" key="11">
    <source>
        <dbReference type="Proteomes" id="UP000694846"/>
    </source>
</evidence>
<feature type="compositionally biased region" description="Acidic residues" evidence="7">
    <location>
        <begin position="482"/>
        <end position="495"/>
    </location>
</feature>
<organism evidence="10">
    <name type="scientific">Sipha flava</name>
    <name type="common">yellow sugarcane aphid</name>
    <dbReference type="NCBI Taxonomy" id="143950"/>
    <lineage>
        <taxon>Eukaryota</taxon>
        <taxon>Metazoa</taxon>
        <taxon>Ecdysozoa</taxon>
        <taxon>Arthropoda</taxon>
        <taxon>Hexapoda</taxon>
        <taxon>Insecta</taxon>
        <taxon>Pterygota</taxon>
        <taxon>Neoptera</taxon>
        <taxon>Paraneoptera</taxon>
        <taxon>Hemiptera</taxon>
        <taxon>Sternorrhyncha</taxon>
        <taxon>Aphidomorpha</taxon>
        <taxon>Aphidoidea</taxon>
        <taxon>Aphididae</taxon>
        <taxon>Sipha</taxon>
    </lineage>
</organism>
<keyword evidence="6" id="KW-0539">Nucleus</keyword>
<keyword evidence="3" id="KW-0227">DNA damage</keyword>
<proteinExistence type="predicted"/>
<reference evidence="12" key="2">
    <citation type="submission" date="2025-04" db="UniProtKB">
        <authorList>
            <consortium name="RefSeq"/>
        </authorList>
    </citation>
    <scope>IDENTIFICATION</scope>
    <source>
        <tissue evidence="12">Whole body</tissue>
    </source>
</reference>
<keyword evidence="11" id="KW-1185">Reference proteome</keyword>
<dbReference type="GO" id="GO:0006334">
    <property type="term" value="P:nucleosome assembly"/>
    <property type="evidence" value="ECO:0007669"/>
    <property type="project" value="TreeGrafter"/>
</dbReference>
<accession>A0A2S2QA13</accession>
<feature type="compositionally biased region" description="Acidic residues" evidence="7">
    <location>
        <begin position="443"/>
        <end position="452"/>
    </location>
</feature>
<dbReference type="Pfam" id="PF11600">
    <property type="entry name" value="CAF1A_acidic"/>
    <property type="match status" value="1"/>
</dbReference>
<keyword evidence="4" id="KW-0143">Chaperone</keyword>
<dbReference type="RefSeq" id="XP_025408950.1">
    <property type="nucleotide sequence ID" value="XM_025553165.1"/>
</dbReference>
<feature type="compositionally biased region" description="Basic and acidic residues" evidence="7">
    <location>
        <begin position="98"/>
        <end position="118"/>
    </location>
</feature>
<feature type="compositionally biased region" description="Low complexity" evidence="7">
    <location>
        <begin position="119"/>
        <end position="139"/>
    </location>
</feature>
<sequence>MSSSSPADKSSKKLKQACLPFKLVNSPGDEANSKCRKRKLSGTENDDTRVENPKVELLNGGTKCFIKSDEEINDEDNDMKVTDVENPDDSTVSLKNIENNDKIITKEETSKVNEKTLDDSISISSDSDNTQNDTSVNSSLDNDKLNSPSSRNITSKKMLKKQESAKKQKERLRIKLEKEKAREEKLKEQAEKLLLKEQKRNAEIEAKRLRDLEKKQKEEEKKAKELEKEKERKLKEEEKKAKELEKEKQKEEKLLREEMERKKKDKVKAAFVGFFKTKSFNSETSKKDVEIIDQEQETYFMPFQTKQDMKIAPFCRAYLNSDRKKIIDNCICQYEQNKDLLYLHLLKTGKHKPSKSDRTWPVHNENDDDLIIIETGSNAESDGNTINTSLKNNFQKNRWKLLQFKENKRPPYWGTWRKKSLFVKPRRPFAYDKIMFDYEIDSDDEWEEEDPGESIHGTDNEEEPEDDYEVDNDVFVPHGYLSDEEGQDNDTDDSEEAQKEKLKLLGEEFEKEIKKKTERIKPRLVGCIWIPNNVTNPENVSKSVADTLLKYRCIWDDEEPIITEAPVIIDTLKDLNISENKKTLLLPDSIIPDLITFIHGNSSGIKVAAINFFAEIVKNGKNIDDNNLISVTSVKRTIKAIATKASHMSPWCVSKDTFEKYGVQYPKSVEIEVPKPIKSSSVKKITSFMTLQSQKTNTSLINKSCTKTDEIVPESTQSDFIPKNLFNIEKCPNQPIKDVVKEEQKVSIIGGKKRITPILLSPKKNFKCLANQKPKEKSLSPELKIVCEGT</sequence>
<evidence type="ECO:0000256" key="5">
    <source>
        <dbReference type="ARBA" id="ARBA00023204"/>
    </source>
</evidence>
<evidence type="ECO:0000256" key="2">
    <source>
        <dbReference type="ARBA" id="ARBA00022705"/>
    </source>
</evidence>
<dbReference type="AlphaFoldDB" id="A0A2S2QA13"/>
<evidence type="ECO:0000256" key="4">
    <source>
        <dbReference type="ARBA" id="ARBA00023186"/>
    </source>
</evidence>